<feature type="region of interest" description="Disordered" evidence="4">
    <location>
        <begin position="703"/>
        <end position="726"/>
    </location>
</feature>
<comment type="caution">
    <text evidence="5">The sequence shown here is derived from an EMBL/GenBank/DDBJ whole genome shotgun (WGS) entry which is preliminary data.</text>
</comment>
<evidence type="ECO:0000256" key="2">
    <source>
        <dbReference type="ARBA" id="ARBA00023054"/>
    </source>
</evidence>
<evidence type="ECO:0000256" key="4">
    <source>
        <dbReference type="SAM" id="MobiDB-lite"/>
    </source>
</evidence>
<dbReference type="PANTHER" id="PTHR32347">
    <property type="entry name" value="EFFLUX SYSTEM COMPONENT YKNX-RELATED"/>
    <property type="match status" value="1"/>
</dbReference>
<dbReference type="PANTHER" id="PTHR32347:SF23">
    <property type="entry name" value="BLL5650 PROTEIN"/>
    <property type="match status" value="1"/>
</dbReference>
<feature type="compositionally biased region" description="Low complexity" evidence="4">
    <location>
        <begin position="704"/>
        <end position="726"/>
    </location>
</feature>
<proteinExistence type="predicted"/>
<sequence>MKLSKNLTRSLLSWGSLLFFSLSLVDTPLLAATLSKPTTLPLSGTQNKTQNQAKNRLTAYQRPVLITGEVQAIDSWPILVPAANVSPVTLRYFVPEGASVKAGEVILRVDSQGDSELERLELEFVQTRERGLKEIAELEVKTVEAERALVTAQSALAKAKIDAALPKAQISALDFDKYQGELGRATSDLQVKLKASDNARDAVKRKLEDSELAVKRLQIQIAYAKVKQAQSEVRAGRDGIVIHGYDIWNGKRLDEGGSAHIGSMAGQIVGAGKLKVAAWVLEADRPFLKEGQTVVLRFDAIPGSLSKGRIEHIASATEAKAIWGNGRYFKTDITLADESGLSLQQGMSVSIEVGTESANNLADDAKNQRKSDAPSNLDTASTKGNKLKVSQNTADVGAKDKHEELSIEGEVLSRLSYSIAPPNIQQVWEYTLVMLAPEGSQLKAGEMAAVFEANEVKTRLETNLSSLKEKQRTLEKLVLDHAELAKAADLAVSEAKSNAEKAQRKASLPKELVKRIEYDKLVIERDLFNQLALLSERQRDAQQRARSAEFRGLKTEIAQLQQSINGLQKGQKDLTVLAKKAGTMVHNSGFDGEKFAVGSRVFMGSMVANLADPEKLYVAAKLPEAQVSLVKLGQTVKIVAPGANAHLAAKIIALGPVFHGKSKNQPIIVRDVEIEFDALPKNLKPGTAVQVKLVNPVLPGVRPTSTSVPTSMSSTSRSASTVGAYK</sequence>
<name>A0ABV6IJ54_9BURK</name>
<reference evidence="5 6" key="1">
    <citation type="submission" date="2024-09" db="EMBL/GenBank/DDBJ databases">
        <authorList>
            <person name="Sun Q."/>
            <person name="Mori K."/>
        </authorList>
    </citation>
    <scope>NUCLEOTIDE SEQUENCE [LARGE SCALE GENOMIC DNA]</scope>
    <source>
        <strain evidence="5 6">CCM 8677</strain>
    </source>
</reference>
<accession>A0ABV6IJ54</accession>
<evidence type="ECO:0000313" key="6">
    <source>
        <dbReference type="Proteomes" id="UP001589844"/>
    </source>
</evidence>
<feature type="region of interest" description="Disordered" evidence="4">
    <location>
        <begin position="364"/>
        <end position="397"/>
    </location>
</feature>
<evidence type="ECO:0000313" key="5">
    <source>
        <dbReference type="EMBL" id="MFC0351608.1"/>
    </source>
</evidence>
<feature type="coiled-coil region" evidence="3">
    <location>
        <begin position="450"/>
        <end position="505"/>
    </location>
</feature>
<organism evidence="5 6">
    <name type="scientific">Undibacterium danionis</name>
    <dbReference type="NCBI Taxonomy" id="1812100"/>
    <lineage>
        <taxon>Bacteria</taxon>
        <taxon>Pseudomonadati</taxon>
        <taxon>Pseudomonadota</taxon>
        <taxon>Betaproteobacteria</taxon>
        <taxon>Burkholderiales</taxon>
        <taxon>Oxalobacteraceae</taxon>
        <taxon>Undibacterium</taxon>
    </lineage>
</organism>
<dbReference type="Gene3D" id="2.40.30.170">
    <property type="match status" value="2"/>
</dbReference>
<dbReference type="RefSeq" id="WP_390214219.1">
    <property type="nucleotide sequence ID" value="NZ_JBHLXJ010000018.1"/>
</dbReference>
<gene>
    <name evidence="5" type="ORF">ACFFJH_17430</name>
</gene>
<dbReference type="EMBL" id="JBHLXJ010000018">
    <property type="protein sequence ID" value="MFC0351608.1"/>
    <property type="molecule type" value="Genomic_DNA"/>
</dbReference>
<comment type="subcellular location">
    <subcellularLocation>
        <location evidence="1">Cell envelope</location>
    </subcellularLocation>
</comment>
<dbReference type="Proteomes" id="UP001589844">
    <property type="component" value="Unassembled WGS sequence"/>
</dbReference>
<dbReference type="InterPro" id="IPR050465">
    <property type="entry name" value="UPF0194_transport"/>
</dbReference>
<evidence type="ECO:0000256" key="3">
    <source>
        <dbReference type="SAM" id="Coils"/>
    </source>
</evidence>
<keyword evidence="6" id="KW-1185">Reference proteome</keyword>
<feature type="compositionally biased region" description="Polar residues" evidence="4">
    <location>
        <begin position="373"/>
        <end position="394"/>
    </location>
</feature>
<evidence type="ECO:0000256" key="1">
    <source>
        <dbReference type="ARBA" id="ARBA00004196"/>
    </source>
</evidence>
<keyword evidence="2 3" id="KW-0175">Coiled coil</keyword>
<protein>
    <submittedName>
        <fullName evidence="5">Efflux RND transporter periplasmic adaptor subunit</fullName>
    </submittedName>
</protein>